<dbReference type="SUPFAM" id="SSF53067">
    <property type="entry name" value="Actin-like ATPase domain"/>
    <property type="match status" value="1"/>
</dbReference>
<dbReference type="Proteomes" id="UP001225356">
    <property type="component" value="Unassembled WGS sequence"/>
</dbReference>
<dbReference type="InterPro" id="IPR008040">
    <property type="entry name" value="Hydant_A_N"/>
</dbReference>
<dbReference type="PANTHER" id="PTHR11365:SF10">
    <property type="entry name" value="HYDANTOINASE_OXOPROLINASE"/>
    <property type="match status" value="1"/>
</dbReference>
<reference evidence="3 4" key="1">
    <citation type="submission" date="2023-07" db="EMBL/GenBank/DDBJ databases">
        <title>Sequencing the genomes of 1000 actinobacteria strains.</title>
        <authorList>
            <person name="Klenk H.-P."/>
        </authorList>
    </citation>
    <scope>NUCLEOTIDE SEQUENCE [LARGE SCALE GENOMIC DNA]</scope>
    <source>
        <strain evidence="3 4">DSM 46740</strain>
    </source>
</reference>
<protein>
    <submittedName>
        <fullName evidence="3">N-methylhydantoinase A/oxoprolinase/acetone carboxylase beta subunit</fullName>
    </submittedName>
</protein>
<evidence type="ECO:0000259" key="2">
    <source>
        <dbReference type="Pfam" id="PF05378"/>
    </source>
</evidence>
<sequence length="541" mass="55834">MRIGIDVGGTNTDAVLMDGDRVVAAVKRGTTRDVTGGIVAALEGLRDQLLQRPPATGSARAANGADGEGATLGDVNAVMIGTTHFINALVEADRLAPTAAVRLGLPATSALPPFVDWPDALVEAVSGRGYLCHGGHEFDGRLISEPDPDELRRTADDIRARGIRSVAVSSVFSPVNIEFEERAAEILAAELPGVPISLSHEIGRIGLLERENATIVNAALRELATGIVDGLSGAMAGLGITAPLYLSQNDGTLMGLEFARRYPVATFASGPTNSMRGAAALSGIGTCAVVDIGGTTSDIGILSGGFPREATTEVTVAGIRTNFRMPDVLSIGIGGGSRIHPDHRVGPDSVGYRLPEQALVFGGSTLTATDIAVAAGRAEIGDPSLVAHLDRGMVQAVLDRIADEVAEAVERMRTSPEPLPVVAVGGGSILLPDELPGCGTLHRPGNHSVANAIGAAIAQIGGEVDRIYTVAPDRRETVLDEARQEAVDRAIAGGAQPGSVRIVEFDEIPVPYLPGDATRIRVKAVGDLAIKELSTKGAGHA</sequence>
<keyword evidence="4" id="KW-1185">Reference proteome</keyword>
<evidence type="ECO:0000313" key="3">
    <source>
        <dbReference type="EMBL" id="MDP9841264.1"/>
    </source>
</evidence>
<dbReference type="InterPro" id="IPR043129">
    <property type="entry name" value="ATPase_NBD"/>
</dbReference>
<organism evidence="3 4">
    <name type="scientific">Streptosporangium lutulentum</name>
    <dbReference type="NCBI Taxonomy" id="1461250"/>
    <lineage>
        <taxon>Bacteria</taxon>
        <taxon>Bacillati</taxon>
        <taxon>Actinomycetota</taxon>
        <taxon>Actinomycetes</taxon>
        <taxon>Streptosporangiales</taxon>
        <taxon>Streptosporangiaceae</taxon>
        <taxon>Streptosporangium</taxon>
    </lineage>
</organism>
<evidence type="ECO:0000259" key="1">
    <source>
        <dbReference type="Pfam" id="PF01968"/>
    </source>
</evidence>
<dbReference type="Pfam" id="PF01968">
    <property type="entry name" value="Hydantoinase_A"/>
    <property type="match status" value="1"/>
</dbReference>
<dbReference type="PANTHER" id="PTHR11365">
    <property type="entry name" value="5-OXOPROLINASE RELATED"/>
    <property type="match status" value="1"/>
</dbReference>
<feature type="domain" description="Hydantoinase A/oxoprolinase" evidence="1">
    <location>
        <begin position="210"/>
        <end position="410"/>
    </location>
</feature>
<evidence type="ECO:0000313" key="4">
    <source>
        <dbReference type="Proteomes" id="UP001225356"/>
    </source>
</evidence>
<feature type="domain" description="Hydantoinase/oxoprolinase N-terminal" evidence="2">
    <location>
        <begin position="2"/>
        <end position="190"/>
    </location>
</feature>
<dbReference type="EMBL" id="JAUSQU010000001">
    <property type="protein sequence ID" value="MDP9841264.1"/>
    <property type="molecule type" value="Genomic_DNA"/>
</dbReference>
<comment type="caution">
    <text evidence="3">The sequence shown here is derived from an EMBL/GenBank/DDBJ whole genome shotgun (WGS) entry which is preliminary data.</text>
</comment>
<gene>
    <name evidence="3" type="ORF">J2853_000475</name>
</gene>
<dbReference type="InterPro" id="IPR045079">
    <property type="entry name" value="Oxoprolinase-like"/>
</dbReference>
<dbReference type="InterPro" id="IPR002821">
    <property type="entry name" value="Hydantoinase_A"/>
</dbReference>
<accession>A0ABT9Q567</accession>
<dbReference type="RefSeq" id="WP_307554433.1">
    <property type="nucleotide sequence ID" value="NZ_JAUSQU010000001.1"/>
</dbReference>
<name>A0ABT9Q567_9ACTN</name>
<dbReference type="Pfam" id="PF05378">
    <property type="entry name" value="Hydant_A_N"/>
    <property type="match status" value="1"/>
</dbReference>
<proteinExistence type="predicted"/>